<reference evidence="7" key="1">
    <citation type="submission" date="2021-02" db="EMBL/GenBank/DDBJ databases">
        <authorList>
            <person name="Nowell W R."/>
        </authorList>
    </citation>
    <scope>NUCLEOTIDE SEQUENCE</scope>
</reference>
<dbReference type="Proteomes" id="UP000682733">
    <property type="component" value="Unassembled WGS sequence"/>
</dbReference>
<keyword evidence="3" id="KW-0677">Repeat</keyword>
<protein>
    <recommendedName>
        <fullName evidence="6">C2 domain-containing protein</fullName>
    </recommendedName>
</protein>
<sequence>MARTYVKKGQGSRYSNEDFQNALVEISKRNNIRAAARKYNIPYATLQIHYSSQADHRGAGRPTHFTDLEEKFLVGAVTVLQNVFSPAHTGHSEERMRFLQIGPKFLRSNVNQAEKKRSEMISDPNICFEFDAKLPVQTILKIQLWDWDMTSANDMIAETKIDLENRWFSRHRATCGLPKRYDSVGYNSWRDTKKPATILNGLCRVANIALPVYTSDFKSLAIHDKRFDCDKEVWEFASKQSSAQELSYRKVHHESPTEYIKQNTALAALHKWSEIDPKGALVSEHIEIRSIFNPQWPDIEQGKLEMWLDFFPASRPPVGPPIDIIPPKPIKYELRVIIFNTEDVELSDENILTGEKMSDIYVKGWILGDKLDGQDTETHYRSLTGEGNFNWRFIFNFDYLDIEDKIVYDAKDSVFQVGSVLKKIPPRLVLRVYDADLISDDFLGECILDLTNIPLGAKSSKACKGTMLTEPHKGIRRNLFETKRIAGEFCLRN</sequence>
<dbReference type="InterPro" id="IPR055072">
    <property type="entry name" value="Ferlin_DSRM"/>
</dbReference>
<dbReference type="InterPro" id="IPR009057">
    <property type="entry name" value="Homeodomain-like_sf"/>
</dbReference>
<dbReference type="Proteomes" id="UP000677228">
    <property type="component" value="Unassembled WGS sequence"/>
</dbReference>
<dbReference type="Pfam" id="PF00168">
    <property type="entry name" value="C2"/>
    <property type="match status" value="2"/>
</dbReference>
<dbReference type="CDD" id="cd04037">
    <property type="entry name" value="C2E_Ferlin"/>
    <property type="match status" value="1"/>
</dbReference>
<dbReference type="Gene3D" id="2.60.40.150">
    <property type="entry name" value="C2 domain"/>
    <property type="match status" value="2"/>
</dbReference>
<dbReference type="SUPFAM" id="SSF49562">
    <property type="entry name" value="C2 domain (Calcium/lipid-binding domain, CaLB)"/>
    <property type="match status" value="2"/>
</dbReference>
<dbReference type="GO" id="GO:0016020">
    <property type="term" value="C:membrane"/>
    <property type="evidence" value="ECO:0007669"/>
    <property type="project" value="UniProtKB-SubCell"/>
</dbReference>
<evidence type="ECO:0000256" key="2">
    <source>
        <dbReference type="ARBA" id="ARBA00022692"/>
    </source>
</evidence>
<organism evidence="7 9">
    <name type="scientific">Didymodactylos carnosus</name>
    <dbReference type="NCBI Taxonomy" id="1234261"/>
    <lineage>
        <taxon>Eukaryota</taxon>
        <taxon>Metazoa</taxon>
        <taxon>Spiralia</taxon>
        <taxon>Gnathifera</taxon>
        <taxon>Rotifera</taxon>
        <taxon>Eurotatoria</taxon>
        <taxon>Bdelloidea</taxon>
        <taxon>Philodinida</taxon>
        <taxon>Philodinidae</taxon>
        <taxon>Didymodactylos</taxon>
    </lineage>
</organism>
<dbReference type="GO" id="GO:0007009">
    <property type="term" value="P:plasma membrane organization"/>
    <property type="evidence" value="ECO:0007669"/>
    <property type="project" value="TreeGrafter"/>
</dbReference>
<evidence type="ECO:0000259" key="6">
    <source>
        <dbReference type="PROSITE" id="PS50004"/>
    </source>
</evidence>
<evidence type="ECO:0000313" key="8">
    <source>
        <dbReference type="EMBL" id="CAF3783808.1"/>
    </source>
</evidence>
<dbReference type="InterPro" id="IPR037724">
    <property type="entry name" value="C2E_Ferlin"/>
</dbReference>
<proteinExistence type="predicted"/>
<keyword evidence="2" id="KW-0812">Transmembrane</keyword>
<name>A0A8S2DRP8_9BILA</name>
<dbReference type="InterPro" id="IPR037721">
    <property type="entry name" value="Ferlin"/>
</dbReference>
<feature type="domain" description="C2" evidence="6">
    <location>
        <begin position="314"/>
        <end position="463"/>
    </location>
</feature>
<comment type="subcellular location">
    <subcellularLocation>
        <location evidence="1">Membrane</location>
        <topology evidence="1">Single-pass membrane protein</topology>
    </subcellularLocation>
</comment>
<gene>
    <name evidence="7" type="ORF">OVA965_LOCUS15226</name>
    <name evidence="8" type="ORF">TMI583_LOCUS15231</name>
</gene>
<dbReference type="PROSITE" id="PS50004">
    <property type="entry name" value="C2"/>
    <property type="match status" value="1"/>
</dbReference>
<dbReference type="EMBL" id="CAJOBA010006806">
    <property type="protein sequence ID" value="CAF3783808.1"/>
    <property type="molecule type" value="Genomic_DNA"/>
</dbReference>
<accession>A0A8S2DRP8</accession>
<dbReference type="InterPro" id="IPR037725">
    <property type="entry name" value="C2F_Ferlin"/>
</dbReference>
<dbReference type="EMBL" id="CAJNOK010006798">
    <property type="protein sequence ID" value="CAF1014778.1"/>
    <property type="molecule type" value="Genomic_DNA"/>
</dbReference>
<dbReference type="PANTHER" id="PTHR12546">
    <property type="entry name" value="FER-1-LIKE"/>
    <property type="match status" value="1"/>
</dbReference>
<evidence type="ECO:0000256" key="4">
    <source>
        <dbReference type="ARBA" id="ARBA00022989"/>
    </source>
</evidence>
<evidence type="ECO:0000256" key="3">
    <source>
        <dbReference type="ARBA" id="ARBA00022737"/>
    </source>
</evidence>
<keyword evidence="4" id="KW-1133">Transmembrane helix</keyword>
<evidence type="ECO:0000313" key="9">
    <source>
        <dbReference type="Proteomes" id="UP000677228"/>
    </source>
</evidence>
<dbReference type="SMART" id="SM00239">
    <property type="entry name" value="C2"/>
    <property type="match status" value="1"/>
</dbReference>
<dbReference type="Pfam" id="PF22901">
    <property type="entry name" value="dsrm_Ferlin"/>
    <property type="match status" value="1"/>
</dbReference>
<dbReference type="InterPro" id="IPR035892">
    <property type="entry name" value="C2_domain_sf"/>
</dbReference>
<dbReference type="InterPro" id="IPR000008">
    <property type="entry name" value="C2_dom"/>
</dbReference>
<dbReference type="AlphaFoldDB" id="A0A8S2DRP8"/>
<evidence type="ECO:0000256" key="1">
    <source>
        <dbReference type="ARBA" id="ARBA00004167"/>
    </source>
</evidence>
<evidence type="ECO:0000313" key="7">
    <source>
        <dbReference type="EMBL" id="CAF1014778.1"/>
    </source>
</evidence>
<comment type="caution">
    <text evidence="7">The sequence shown here is derived from an EMBL/GenBank/DDBJ whole genome shotgun (WGS) entry which is preliminary data.</text>
</comment>
<dbReference type="CDD" id="cd08374">
    <property type="entry name" value="C2F_Ferlin"/>
    <property type="match status" value="1"/>
</dbReference>
<keyword evidence="5" id="KW-0472">Membrane</keyword>
<dbReference type="PANTHER" id="PTHR12546:SF60">
    <property type="entry name" value="MISFIRE, ISOFORM F"/>
    <property type="match status" value="1"/>
</dbReference>
<evidence type="ECO:0000256" key="5">
    <source>
        <dbReference type="ARBA" id="ARBA00023136"/>
    </source>
</evidence>
<dbReference type="SUPFAM" id="SSF46689">
    <property type="entry name" value="Homeodomain-like"/>
    <property type="match status" value="1"/>
</dbReference>